<dbReference type="PANTHER" id="PTHR30055">
    <property type="entry name" value="HTH-TYPE TRANSCRIPTIONAL REGULATOR RUTR"/>
    <property type="match status" value="1"/>
</dbReference>
<evidence type="ECO:0000313" key="5">
    <source>
        <dbReference type="Proteomes" id="UP000319148"/>
    </source>
</evidence>
<dbReference type="SUPFAM" id="SSF46689">
    <property type="entry name" value="Homeodomain-like"/>
    <property type="match status" value="1"/>
</dbReference>
<gene>
    <name evidence="4" type="ORF">FIV46_01960</name>
</gene>
<feature type="domain" description="HTH tetR-type" evidence="3">
    <location>
        <begin position="9"/>
        <end position="69"/>
    </location>
</feature>
<proteinExistence type="predicted"/>
<reference evidence="5" key="1">
    <citation type="submission" date="2019-06" db="EMBL/GenBank/DDBJ databases">
        <title>The complete genome of Emcibacter congregatus ZYLT.</title>
        <authorList>
            <person name="Zhao Z."/>
        </authorList>
    </citation>
    <scope>NUCLEOTIDE SEQUENCE [LARGE SCALE GENOMIC DNA]</scope>
    <source>
        <strain evidence="5">MCCC 1A06723</strain>
    </source>
</reference>
<dbReference type="Proteomes" id="UP000319148">
    <property type="component" value="Unassembled WGS sequence"/>
</dbReference>
<dbReference type="Pfam" id="PF17939">
    <property type="entry name" value="TetR_C_30"/>
    <property type="match status" value="1"/>
</dbReference>
<dbReference type="PROSITE" id="PS50977">
    <property type="entry name" value="HTH_TETR_2"/>
    <property type="match status" value="1"/>
</dbReference>
<dbReference type="InterPro" id="IPR036271">
    <property type="entry name" value="Tet_transcr_reg_TetR-rel_C_sf"/>
</dbReference>
<dbReference type="InterPro" id="IPR009057">
    <property type="entry name" value="Homeodomain-like_sf"/>
</dbReference>
<dbReference type="RefSeq" id="WP_139938120.1">
    <property type="nucleotide sequence ID" value="NZ_JBHSYP010000022.1"/>
</dbReference>
<accession>A0A501PQR4</accession>
<dbReference type="GO" id="GO:0000976">
    <property type="term" value="F:transcription cis-regulatory region binding"/>
    <property type="evidence" value="ECO:0007669"/>
    <property type="project" value="TreeGrafter"/>
</dbReference>
<dbReference type="OrthoDB" id="2356263at2"/>
<evidence type="ECO:0000313" key="4">
    <source>
        <dbReference type="EMBL" id="TPD62870.1"/>
    </source>
</evidence>
<dbReference type="EMBL" id="VFIY01000004">
    <property type="protein sequence ID" value="TPD62870.1"/>
    <property type="molecule type" value="Genomic_DNA"/>
</dbReference>
<dbReference type="InterPro" id="IPR041586">
    <property type="entry name" value="PsrA_TetR_C"/>
</dbReference>
<dbReference type="Gene3D" id="1.10.357.10">
    <property type="entry name" value="Tetracycline Repressor, domain 2"/>
    <property type="match status" value="1"/>
</dbReference>
<name>A0A501PQR4_9PROT</name>
<evidence type="ECO:0000259" key="3">
    <source>
        <dbReference type="PROSITE" id="PS50977"/>
    </source>
</evidence>
<dbReference type="PRINTS" id="PR00455">
    <property type="entry name" value="HTHTETR"/>
</dbReference>
<dbReference type="SUPFAM" id="SSF48498">
    <property type="entry name" value="Tetracyclin repressor-like, C-terminal domain"/>
    <property type="match status" value="1"/>
</dbReference>
<dbReference type="GO" id="GO:0003700">
    <property type="term" value="F:DNA-binding transcription factor activity"/>
    <property type="evidence" value="ECO:0007669"/>
    <property type="project" value="TreeGrafter"/>
</dbReference>
<dbReference type="Pfam" id="PF00440">
    <property type="entry name" value="TetR_N"/>
    <property type="match status" value="1"/>
</dbReference>
<evidence type="ECO:0000256" key="2">
    <source>
        <dbReference type="PROSITE-ProRule" id="PRU00335"/>
    </source>
</evidence>
<feature type="DNA-binding region" description="H-T-H motif" evidence="2">
    <location>
        <begin position="32"/>
        <end position="51"/>
    </location>
</feature>
<sequence length="212" mass="24453">MDKKTTGKPDSRERILDVAERLFSTSSFASVSVRAVTAEAGVNLSAVNYYFGSKKGLFQAVYRRRCKEMNRQRLDLLHAAAEAAEQEGRQITMFELISALLSPPIRWLHDEDGGLSVYIKFIARAYLEEASDMANVLEEEVAVYDKFIPYIREIHPELSEEDIYWRIHFTLGAQHHTINHLDRIGILSHNNCKVRSWEETRDRLVRFCVDGF</sequence>
<organism evidence="4 5">
    <name type="scientific">Emcibacter nanhaiensis</name>
    <dbReference type="NCBI Taxonomy" id="1505037"/>
    <lineage>
        <taxon>Bacteria</taxon>
        <taxon>Pseudomonadati</taxon>
        <taxon>Pseudomonadota</taxon>
        <taxon>Alphaproteobacteria</taxon>
        <taxon>Emcibacterales</taxon>
        <taxon>Emcibacteraceae</taxon>
        <taxon>Emcibacter</taxon>
    </lineage>
</organism>
<comment type="caution">
    <text evidence="4">The sequence shown here is derived from an EMBL/GenBank/DDBJ whole genome shotgun (WGS) entry which is preliminary data.</text>
</comment>
<dbReference type="InterPro" id="IPR050109">
    <property type="entry name" value="HTH-type_TetR-like_transc_reg"/>
</dbReference>
<protein>
    <submittedName>
        <fullName evidence="4">TetR/AcrR family transcriptional regulator</fullName>
    </submittedName>
</protein>
<evidence type="ECO:0000256" key="1">
    <source>
        <dbReference type="ARBA" id="ARBA00023125"/>
    </source>
</evidence>
<dbReference type="AlphaFoldDB" id="A0A501PQR4"/>
<keyword evidence="5" id="KW-1185">Reference proteome</keyword>
<dbReference type="InterPro" id="IPR001647">
    <property type="entry name" value="HTH_TetR"/>
</dbReference>
<dbReference type="PANTHER" id="PTHR30055:SF235">
    <property type="entry name" value="TRANSCRIPTIONAL REGULATORY PROTEIN"/>
    <property type="match status" value="1"/>
</dbReference>
<keyword evidence="1 2" id="KW-0238">DNA-binding</keyword>